<evidence type="ECO:0000256" key="1">
    <source>
        <dbReference type="ARBA" id="ARBA00022837"/>
    </source>
</evidence>
<proteinExistence type="predicted"/>
<accession>A0ABN9X1S4</accession>
<dbReference type="InterPro" id="IPR002048">
    <property type="entry name" value="EF_hand_dom"/>
</dbReference>
<dbReference type="PROSITE" id="PS00018">
    <property type="entry name" value="EF_HAND_1"/>
    <property type="match status" value="1"/>
</dbReference>
<reference evidence="4" key="1">
    <citation type="submission" date="2023-10" db="EMBL/GenBank/DDBJ databases">
        <authorList>
            <person name="Chen Y."/>
            <person name="Shah S."/>
            <person name="Dougan E. K."/>
            <person name="Thang M."/>
            <person name="Chan C."/>
        </authorList>
    </citation>
    <scope>NUCLEOTIDE SEQUENCE [LARGE SCALE GENOMIC DNA]</scope>
</reference>
<evidence type="ECO:0000313" key="4">
    <source>
        <dbReference type="EMBL" id="CAK0893132.1"/>
    </source>
</evidence>
<feature type="region of interest" description="Disordered" evidence="2">
    <location>
        <begin position="128"/>
        <end position="156"/>
    </location>
</feature>
<dbReference type="Proteomes" id="UP001189429">
    <property type="component" value="Unassembled WGS sequence"/>
</dbReference>
<dbReference type="InterPro" id="IPR011992">
    <property type="entry name" value="EF-hand-dom_pair"/>
</dbReference>
<organism evidence="4 5">
    <name type="scientific">Prorocentrum cordatum</name>
    <dbReference type="NCBI Taxonomy" id="2364126"/>
    <lineage>
        <taxon>Eukaryota</taxon>
        <taxon>Sar</taxon>
        <taxon>Alveolata</taxon>
        <taxon>Dinophyceae</taxon>
        <taxon>Prorocentrales</taxon>
        <taxon>Prorocentraceae</taxon>
        <taxon>Prorocentrum</taxon>
    </lineage>
</organism>
<gene>
    <name evidence="4" type="ORF">PCOR1329_LOCUS72582</name>
</gene>
<keyword evidence="1" id="KW-0106">Calcium</keyword>
<evidence type="ECO:0000313" key="5">
    <source>
        <dbReference type="Proteomes" id="UP001189429"/>
    </source>
</evidence>
<feature type="region of interest" description="Disordered" evidence="2">
    <location>
        <begin position="1"/>
        <end position="21"/>
    </location>
</feature>
<keyword evidence="5" id="KW-1185">Reference proteome</keyword>
<name>A0ABN9X1S4_9DINO</name>
<evidence type="ECO:0000256" key="2">
    <source>
        <dbReference type="SAM" id="MobiDB-lite"/>
    </source>
</evidence>
<comment type="caution">
    <text evidence="4">The sequence shown here is derived from an EMBL/GenBank/DDBJ whole genome shotgun (WGS) entry which is preliminary data.</text>
</comment>
<dbReference type="SUPFAM" id="SSF47473">
    <property type="entry name" value="EF-hand"/>
    <property type="match status" value="1"/>
</dbReference>
<feature type="domain" description="EF-hand" evidence="3">
    <location>
        <begin position="33"/>
        <end position="68"/>
    </location>
</feature>
<evidence type="ECO:0000259" key="3">
    <source>
        <dbReference type="PROSITE" id="PS50222"/>
    </source>
</evidence>
<dbReference type="InterPro" id="IPR018247">
    <property type="entry name" value="EF_Hand_1_Ca_BS"/>
</dbReference>
<sequence length="156" mass="17015">MGLGTASWTRGSSRPPCKSRTCRRGCNTRSMDLDVEDALVVFELVDADSDGRLTAEELVAGVSRLMGDARNLDLVVLMREQREVMRMIECDVIPQLHRILGGSAKCPTGGSPRRHARLAGKFLKGIMSRPTETGSRSGTVFERQDEQAADGSGHLE</sequence>
<feature type="compositionally biased region" description="Polar residues" evidence="2">
    <location>
        <begin position="1"/>
        <end position="12"/>
    </location>
</feature>
<protein>
    <recommendedName>
        <fullName evidence="3">EF-hand domain-containing protein</fullName>
    </recommendedName>
</protein>
<dbReference type="EMBL" id="CAUYUJ010019715">
    <property type="protein sequence ID" value="CAK0893132.1"/>
    <property type="molecule type" value="Genomic_DNA"/>
</dbReference>
<dbReference type="PROSITE" id="PS50222">
    <property type="entry name" value="EF_HAND_2"/>
    <property type="match status" value="1"/>
</dbReference>